<keyword evidence="1" id="KW-0456">Lyase</keyword>
<dbReference type="InterPro" id="IPR000073">
    <property type="entry name" value="AB_hydrolase_1"/>
</dbReference>
<proteinExistence type="predicted"/>
<accession>A0A4V5KJQ8</accession>
<dbReference type="GO" id="GO:0016787">
    <property type="term" value="F:hydrolase activity"/>
    <property type="evidence" value="ECO:0007669"/>
    <property type="project" value="UniProtKB-KW"/>
</dbReference>
<evidence type="ECO:0000313" key="3">
    <source>
        <dbReference type="EMBL" id="TJW09992.1"/>
    </source>
</evidence>
<evidence type="ECO:0000256" key="1">
    <source>
        <dbReference type="ARBA" id="ARBA00023239"/>
    </source>
</evidence>
<comment type="caution">
    <text evidence="3">The sequence shown here is derived from an EMBL/GenBank/DDBJ whole genome shotgun (WGS) entry which is preliminary data.</text>
</comment>
<dbReference type="Pfam" id="PF12697">
    <property type="entry name" value="Abhydrolase_6"/>
    <property type="match status" value="1"/>
</dbReference>
<evidence type="ECO:0000259" key="2">
    <source>
        <dbReference type="Pfam" id="PF12697"/>
    </source>
</evidence>
<dbReference type="AlphaFoldDB" id="A0A4V5KJQ8"/>
<gene>
    <name evidence="3" type="ORF">E5982_07945</name>
</gene>
<dbReference type="GO" id="GO:0016829">
    <property type="term" value="F:lyase activity"/>
    <property type="evidence" value="ECO:0007669"/>
    <property type="project" value="UniProtKB-KW"/>
</dbReference>
<evidence type="ECO:0000313" key="4">
    <source>
        <dbReference type="Proteomes" id="UP000309454"/>
    </source>
</evidence>
<protein>
    <submittedName>
        <fullName evidence="3">Alpha/beta fold hydrolase</fullName>
    </submittedName>
</protein>
<dbReference type="PANTHER" id="PTHR42916:SF1">
    <property type="entry name" value="PROTEIN PHYLLO, CHLOROPLASTIC"/>
    <property type="match status" value="1"/>
</dbReference>
<keyword evidence="3" id="KW-0378">Hydrolase</keyword>
<feature type="domain" description="AB hydrolase-1" evidence="2">
    <location>
        <begin position="6"/>
        <end position="304"/>
    </location>
</feature>
<dbReference type="Proteomes" id="UP000309454">
    <property type="component" value="Unassembled WGS sequence"/>
</dbReference>
<dbReference type="Gene3D" id="3.40.50.1820">
    <property type="entry name" value="alpha/beta hydrolase"/>
    <property type="match status" value="1"/>
</dbReference>
<dbReference type="RefSeq" id="WP_136846045.1">
    <property type="nucleotide sequence ID" value="NZ_SSTM01000005.1"/>
</dbReference>
<keyword evidence="4" id="KW-1185">Reference proteome</keyword>
<reference evidence="3 4" key="1">
    <citation type="submission" date="2019-04" db="EMBL/GenBank/DDBJ databases">
        <title>Microbes associate with the intestines of laboratory mice.</title>
        <authorList>
            <person name="Navarre W."/>
            <person name="Wong E."/>
            <person name="Huang K.C."/>
            <person name="Tropini C."/>
            <person name="Ng K."/>
            <person name="Yu B."/>
        </authorList>
    </citation>
    <scope>NUCLEOTIDE SEQUENCE [LARGE SCALE GENOMIC DNA]</scope>
    <source>
        <strain evidence="3 4">NM48_B13</strain>
    </source>
</reference>
<dbReference type="EMBL" id="SSTM01000005">
    <property type="protein sequence ID" value="TJW09992.1"/>
    <property type="molecule type" value="Genomic_DNA"/>
</dbReference>
<dbReference type="OrthoDB" id="63519at2"/>
<sequence length="307" mass="32829">MDAAPLLLIHGFAQTADSWEEVARLKGWPFFRVPLFGFEGALEALPNASGEPFAIAVDVPGNAQRVAAASRGPLKSATAPDATPQLNPAHFQLDAAATQLRALARALEKAAGNAPVTVGYSQGGRLLLHALATQQPAAGDQLPLSACVLESAGLGPETDGQRAAFAQRSQQWAARARTQGTELFMDWWAGLPLFASQRQLPPERQQLLRKGRLSHTPEELAFSLEGMGQHRQAARAETLAALEQLMEGSGVPVTYIAGALDEKYSAIGRNLAQRFADQPLFSLRSIPGAGHNTHFEQPARFADACQK</sequence>
<name>A0A4V5KJQ8_9ACTN</name>
<dbReference type="PANTHER" id="PTHR42916">
    <property type="entry name" value="2-SUCCINYL-5-ENOLPYRUVYL-6-HYDROXY-3-CYCLOHEXENE-1-CARBOXYLATE SYNTHASE"/>
    <property type="match status" value="1"/>
</dbReference>
<organism evidence="3 4">
    <name type="scientific">Parvibacter caecicola</name>
    <dbReference type="NCBI Taxonomy" id="747645"/>
    <lineage>
        <taxon>Bacteria</taxon>
        <taxon>Bacillati</taxon>
        <taxon>Actinomycetota</taxon>
        <taxon>Coriobacteriia</taxon>
        <taxon>Coriobacteriales</taxon>
        <taxon>Coriobacteriaceae</taxon>
        <taxon>Parvibacter</taxon>
    </lineage>
</organism>
<dbReference type="SUPFAM" id="SSF53474">
    <property type="entry name" value="alpha/beta-Hydrolases"/>
    <property type="match status" value="1"/>
</dbReference>
<dbReference type="InterPro" id="IPR029058">
    <property type="entry name" value="AB_hydrolase_fold"/>
</dbReference>